<name>A0A9X3MRY5_9ACTN</name>
<proteinExistence type="predicted"/>
<keyword evidence="3" id="KW-1185">Reference proteome</keyword>
<dbReference type="InterPro" id="IPR002575">
    <property type="entry name" value="Aminoglycoside_PTrfase"/>
</dbReference>
<dbReference type="InterPro" id="IPR011009">
    <property type="entry name" value="Kinase-like_dom_sf"/>
</dbReference>
<reference evidence="2" key="1">
    <citation type="submission" date="2022-10" db="EMBL/GenBank/DDBJ databases">
        <title>The WGS of Solirubrobacter ginsenosidimutans DSM 21036.</title>
        <authorList>
            <person name="Jiang Z."/>
        </authorList>
    </citation>
    <scope>NUCLEOTIDE SEQUENCE</scope>
    <source>
        <strain evidence="2">DSM 21036</strain>
    </source>
</reference>
<dbReference type="Pfam" id="PF01636">
    <property type="entry name" value="APH"/>
    <property type="match status" value="1"/>
</dbReference>
<organism evidence="2 3">
    <name type="scientific">Solirubrobacter ginsenosidimutans</name>
    <dbReference type="NCBI Taxonomy" id="490573"/>
    <lineage>
        <taxon>Bacteria</taxon>
        <taxon>Bacillati</taxon>
        <taxon>Actinomycetota</taxon>
        <taxon>Thermoleophilia</taxon>
        <taxon>Solirubrobacterales</taxon>
        <taxon>Solirubrobacteraceae</taxon>
        <taxon>Solirubrobacter</taxon>
    </lineage>
</organism>
<dbReference type="Proteomes" id="UP001149140">
    <property type="component" value="Unassembled WGS sequence"/>
</dbReference>
<dbReference type="Gene3D" id="3.90.1200.10">
    <property type="match status" value="1"/>
</dbReference>
<comment type="caution">
    <text evidence="2">The sequence shown here is derived from an EMBL/GenBank/DDBJ whole genome shotgun (WGS) entry which is preliminary data.</text>
</comment>
<dbReference type="RefSeq" id="WP_270040700.1">
    <property type="nucleotide sequence ID" value="NZ_JAPDOD010000012.1"/>
</dbReference>
<evidence type="ECO:0000313" key="2">
    <source>
        <dbReference type="EMBL" id="MDA0161484.1"/>
    </source>
</evidence>
<dbReference type="AlphaFoldDB" id="A0A9X3MRY5"/>
<accession>A0A9X3MRY5</accession>
<sequence length="265" mass="28104">MADRGALAAAVAVAERHGLRCDDAVVLRNQLNVLVHLRPAPVVARVAGSIEVVRPGATWQRRELAIASHLARRGAPVVAPSPELPPGPHEHEGRVLSFWTYAKPVDAPVDPVAAGEGLRFCHEVLRDFDGSLPVLSGVTEAEALLAKLAAEESIDGAAAGRLLARVEELHATLGTLRSPIRPLHGDAHLNNVLNTADGPLWNDWEDTCLGPLGWDAACLKLTRGGGERAEAALAASGIELDPAELALWVEARAVQVDVWRAFLGV</sequence>
<dbReference type="EMBL" id="JAPDOD010000012">
    <property type="protein sequence ID" value="MDA0161484.1"/>
    <property type="molecule type" value="Genomic_DNA"/>
</dbReference>
<feature type="domain" description="Aminoglycoside phosphotransferase" evidence="1">
    <location>
        <begin position="61"/>
        <end position="247"/>
    </location>
</feature>
<gene>
    <name evidence="2" type="ORF">OM076_14505</name>
</gene>
<dbReference type="SUPFAM" id="SSF56112">
    <property type="entry name" value="Protein kinase-like (PK-like)"/>
    <property type="match status" value="1"/>
</dbReference>
<evidence type="ECO:0000313" key="3">
    <source>
        <dbReference type="Proteomes" id="UP001149140"/>
    </source>
</evidence>
<protein>
    <submittedName>
        <fullName evidence="2">Aminoglycoside phosphotransferase family protein</fullName>
    </submittedName>
</protein>
<evidence type="ECO:0000259" key="1">
    <source>
        <dbReference type="Pfam" id="PF01636"/>
    </source>
</evidence>